<dbReference type="PANTHER" id="PTHR21641:SF0">
    <property type="entry name" value="RNA-BINDING PROTEIN EIF1AD-RELATED"/>
    <property type="match status" value="1"/>
</dbReference>
<feature type="compositionally biased region" description="Basic and acidic residues" evidence="5">
    <location>
        <begin position="150"/>
        <end position="164"/>
    </location>
</feature>
<evidence type="ECO:0000256" key="4">
    <source>
        <dbReference type="ARBA" id="ARBA00031998"/>
    </source>
</evidence>
<comment type="similarity">
    <text evidence="1">Belongs to the EIF1AD family.</text>
</comment>
<keyword evidence="8" id="KW-1185">Reference proteome</keyword>
<dbReference type="PANTHER" id="PTHR21641">
    <property type="entry name" value="TRANSLATION INITIATION FACTOR-RELATED"/>
    <property type="match status" value="1"/>
</dbReference>
<dbReference type="GO" id="GO:0003743">
    <property type="term" value="F:translation initiation factor activity"/>
    <property type="evidence" value="ECO:0007669"/>
    <property type="project" value="InterPro"/>
</dbReference>
<dbReference type="GO" id="GO:0003723">
    <property type="term" value="F:RNA binding"/>
    <property type="evidence" value="ECO:0007669"/>
    <property type="project" value="UniProtKB-KW"/>
</dbReference>
<evidence type="ECO:0000256" key="3">
    <source>
        <dbReference type="ARBA" id="ARBA00022884"/>
    </source>
</evidence>
<dbReference type="GO" id="GO:0005634">
    <property type="term" value="C:nucleus"/>
    <property type="evidence" value="ECO:0007669"/>
    <property type="project" value="TreeGrafter"/>
</dbReference>
<evidence type="ECO:0000256" key="1">
    <source>
        <dbReference type="ARBA" id="ARBA00007340"/>
    </source>
</evidence>
<organism evidence="7 8">
    <name type="scientific">Hymenolepis diminuta</name>
    <name type="common">Rat tapeworm</name>
    <dbReference type="NCBI Taxonomy" id="6216"/>
    <lineage>
        <taxon>Eukaryota</taxon>
        <taxon>Metazoa</taxon>
        <taxon>Spiralia</taxon>
        <taxon>Lophotrochozoa</taxon>
        <taxon>Platyhelminthes</taxon>
        <taxon>Cestoda</taxon>
        <taxon>Eucestoda</taxon>
        <taxon>Cyclophyllidea</taxon>
        <taxon>Hymenolepididae</taxon>
        <taxon>Hymenolepis</taxon>
    </lineage>
</organism>
<keyword evidence="3" id="KW-0694">RNA-binding</keyword>
<dbReference type="Gene3D" id="2.40.50.140">
    <property type="entry name" value="Nucleic acid-binding proteins"/>
    <property type="match status" value="1"/>
</dbReference>
<dbReference type="Proteomes" id="UP000321570">
    <property type="component" value="Unassembled WGS sequence"/>
</dbReference>
<feature type="region of interest" description="Disordered" evidence="5">
    <location>
        <begin position="117"/>
        <end position="164"/>
    </location>
</feature>
<sequence>MLSSFAKRKRALDSLFRDNIALNFGEFVCMLLKSQGNYLFTALTSIGEEIYVSIPEKFRNAYYFRANSYVICSPLEMPKIRGEIVCMLSDDQVLTMASKPDWPAVFTLLPKGINGNKDRPYVDPDLLPPSHSGSEEEENNEEEYDELEENEHKSNSKTNEKKCN</sequence>
<evidence type="ECO:0000313" key="7">
    <source>
        <dbReference type="EMBL" id="VUZ43646.1"/>
    </source>
</evidence>
<evidence type="ECO:0000256" key="2">
    <source>
        <dbReference type="ARBA" id="ARBA00020989"/>
    </source>
</evidence>
<dbReference type="InterPro" id="IPR039294">
    <property type="entry name" value="EIF1AD"/>
</dbReference>
<protein>
    <recommendedName>
        <fullName evidence="2">Probable RNA-binding protein EIF1AD</fullName>
    </recommendedName>
    <alternativeName>
        <fullName evidence="4">Eukaryotic translation initiation factor 1A domain-containing protein</fullName>
    </alternativeName>
</protein>
<dbReference type="SUPFAM" id="SSF50249">
    <property type="entry name" value="Nucleic acid-binding proteins"/>
    <property type="match status" value="1"/>
</dbReference>
<dbReference type="InterPro" id="IPR001253">
    <property type="entry name" value="TIF_eIF-1A"/>
</dbReference>
<dbReference type="Pfam" id="PF01176">
    <property type="entry name" value="eIF-1a"/>
    <property type="match status" value="1"/>
</dbReference>
<gene>
    <name evidence="7" type="ORF">WMSIL1_LOCUS3942</name>
</gene>
<accession>A0A564Y8X6</accession>
<dbReference type="InterPro" id="IPR012340">
    <property type="entry name" value="NA-bd_OB-fold"/>
</dbReference>
<feature type="compositionally biased region" description="Acidic residues" evidence="5">
    <location>
        <begin position="135"/>
        <end position="149"/>
    </location>
</feature>
<dbReference type="SMART" id="SM00652">
    <property type="entry name" value="eIF1a"/>
    <property type="match status" value="1"/>
</dbReference>
<proteinExistence type="inferred from homology"/>
<feature type="domain" description="S1-like" evidence="6">
    <location>
        <begin position="26"/>
        <end position="85"/>
    </location>
</feature>
<evidence type="ECO:0000256" key="5">
    <source>
        <dbReference type="SAM" id="MobiDB-lite"/>
    </source>
</evidence>
<dbReference type="InterPro" id="IPR006196">
    <property type="entry name" value="RNA-binding_domain_S1_IF1"/>
</dbReference>
<dbReference type="AlphaFoldDB" id="A0A564Y8X6"/>
<evidence type="ECO:0000259" key="6">
    <source>
        <dbReference type="Pfam" id="PF01176"/>
    </source>
</evidence>
<name>A0A564Y8X6_HYMDI</name>
<evidence type="ECO:0000313" key="8">
    <source>
        <dbReference type="Proteomes" id="UP000321570"/>
    </source>
</evidence>
<dbReference type="EMBL" id="CABIJS010000111">
    <property type="protein sequence ID" value="VUZ43646.1"/>
    <property type="molecule type" value="Genomic_DNA"/>
</dbReference>
<reference evidence="7 8" key="1">
    <citation type="submission" date="2019-07" db="EMBL/GenBank/DDBJ databases">
        <authorList>
            <person name="Jastrzebski P J."/>
            <person name="Paukszto L."/>
            <person name="Jastrzebski P J."/>
        </authorList>
    </citation>
    <scope>NUCLEOTIDE SEQUENCE [LARGE SCALE GENOMIC DNA]</scope>
    <source>
        <strain evidence="7 8">WMS-il1</strain>
    </source>
</reference>